<comment type="caution">
    <text evidence="2">The sequence shown here is derived from an EMBL/GenBank/DDBJ whole genome shotgun (WGS) entry which is preliminary data.</text>
</comment>
<sequence>MAPLAEAFVLAAPAAPVLPATRLASKPGRAVQAAHERGGCLSLVAPGTVLMAGAVAKRRKSRRHSQLASSSSRAEKTVSARAAVVMR</sequence>
<proteinExistence type="predicted"/>
<accession>A0A1Q9DDF4</accession>
<feature type="compositionally biased region" description="Basic residues" evidence="1">
    <location>
        <begin position="56"/>
        <end position="65"/>
    </location>
</feature>
<evidence type="ECO:0000313" key="2">
    <source>
        <dbReference type="EMBL" id="OLP93211.1"/>
    </source>
</evidence>
<protein>
    <submittedName>
        <fullName evidence="2">Uncharacterized protein</fullName>
    </submittedName>
</protein>
<name>A0A1Q9DDF4_SYMMI</name>
<dbReference type="AlphaFoldDB" id="A0A1Q9DDF4"/>
<reference evidence="2 3" key="1">
    <citation type="submission" date="2016-02" db="EMBL/GenBank/DDBJ databases">
        <title>Genome analysis of coral dinoflagellate symbionts highlights evolutionary adaptations to a symbiotic lifestyle.</title>
        <authorList>
            <person name="Aranda M."/>
            <person name="Li Y."/>
            <person name="Liew Y.J."/>
            <person name="Baumgarten S."/>
            <person name="Simakov O."/>
            <person name="Wilson M."/>
            <person name="Piel J."/>
            <person name="Ashoor H."/>
            <person name="Bougouffa S."/>
            <person name="Bajic V.B."/>
            <person name="Ryu T."/>
            <person name="Ravasi T."/>
            <person name="Bayer T."/>
            <person name="Micklem G."/>
            <person name="Kim H."/>
            <person name="Bhak J."/>
            <person name="Lajeunesse T.C."/>
            <person name="Voolstra C.R."/>
        </authorList>
    </citation>
    <scope>NUCLEOTIDE SEQUENCE [LARGE SCALE GENOMIC DNA]</scope>
    <source>
        <strain evidence="2 3">CCMP2467</strain>
    </source>
</reference>
<feature type="non-terminal residue" evidence="2">
    <location>
        <position position="87"/>
    </location>
</feature>
<evidence type="ECO:0000256" key="1">
    <source>
        <dbReference type="SAM" id="MobiDB-lite"/>
    </source>
</evidence>
<keyword evidence="3" id="KW-1185">Reference proteome</keyword>
<gene>
    <name evidence="2" type="ORF">AK812_SmicGene24894</name>
</gene>
<dbReference type="Proteomes" id="UP000186817">
    <property type="component" value="Unassembled WGS sequence"/>
</dbReference>
<feature type="region of interest" description="Disordered" evidence="1">
    <location>
        <begin position="56"/>
        <end position="87"/>
    </location>
</feature>
<evidence type="ECO:0000313" key="3">
    <source>
        <dbReference type="Proteomes" id="UP000186817"/>
    </source>
</evidence>
<organism evidence="2 3">
    <name type="scientific">Symbiodinium microadriaticum</name>
    <name type="common">Dinoflagellate</name>
    <name type="synonym">Zooxanthella microadriatica</name>
    <dbReference type="NCBI Taxonomy" id="2951"/>
    <lineage>
        <taxon>Eukaryota</taxon>
        <taxon>Sar</taxon>
        <taxon>Alveolata</taxon>
        <taxon>Dinophyceae</taxon>
        <taxon>Suessiales</taxon>
        <taxon>Symbiodiniaceae</taxon>
        <taxon>Symbiodinium</taxon>
    </lineage>
</organism>
<dbReference type="EMBL" id="LSRX01000590">
    <property type="protein sequence ID" value="OLP93211.1"/>
    <property type="molecule type" value="Genomic_DNA"/>
</dbReference>